<dbReference type="GO" id="GO:0071949">
    <property type="term" value="F:FAD binding"/>
    <property type="evidence" value="ECO:0007669"/>
    <property type="project" value="InterPro"/>
</dbReference>
<proteinExistence type="predicted"/>
<reference evidence="3" key="1">
    <citation type="submission" date="2016-12" db="EMBL/GenBank/DDBJ databases">
        <title>Complete Genome Sequence of Beggiatoa leptomitiformis D-401.</title>
        <authorList>
            <person name="Fomenkov A."/>
            <person name="Vincze T."/>
            <person name="Grabovich M."/>
            <person name="Anton B.P."/>
            <person name="Dubinina G."/>
            <person name="Orlova M."/>
            <person name="Belousova E."/>
            <person name="Roberts R.J."/>
        </authorList>
    </citation>
    <scope>NUCLEOTIDE SEQUENCE [LARGE SCALE GENOMIC DNA]</scope>
    <source>
        <strain evidence="3">D-401</strain>
    </source>
</reference>
<name>A0A2N9YGJ0_9GAMM</name>
<organism evidence="2 3">
    <name type="scientific">Beggiatoa leptomitoformis</name>
    <dbReference type="NCBI Taxonomy" id="288004"/>
    <lineage>
        <taxon>Bacteria</taxon>
        <taxon>Pseudomonadati</taxon>
        <taxon>Pseudomonadota</taxon>
        <taxon>Gammaproteobacteria</taxon>
        <taxon>Thiotrichales</taxon>
        <taxon>Thiotrichaceae</taxon>
        <taxon>Beggiatoa</taxon>
    </lineage>
</organism>
<protein>
    <submittedName>
        <fullName evidence="2">Blue light sensor protein</fullName>
    </submittedName>
</protein>
<dbReference type="Gene3D" id="3.30.70.100">
    <property type="match status" value="1"/>
</dbReference>
<dbReference type="AlphaFoldDB" id="A0A2N9YGJ0"/>
<dbReference type="InterPro" id="IPR036046">
    <property type="entry name" value="Acylphosphatase-like_dom_sf"/>
</dbReference>
<keyword evidence="3" id="KW-1185">Reference proteome</keyword>
<evidence type="ECO:0000313" key="2">
    <source>
        <dbReference type="EMBL" id="AUI69607.2"/>
    </source>
</evidence>
<accession>A0A2N9YGJ0</accession>
<dbReference type="InterPro" id="IPR007024">
    <property type="entry name" value="BLUF_domain"/>
</dbReference>
<gene>
    <name evidence="2" type="ORF">BLE401_13515</name>
</gene>
<dbReference type="GO" id="GO:0009882">
    <property type="term" value="F:blue light photoreceptor activity"/>
    <property type="evidence" value="ECO:0007669"/>
    <property type="project" value="InterPro"/>
</dbReference>
<evidence type="ECO:0000313" key="3">
    <source>
        <dbReference type="Proteomes" id="UP000234271"/>
    </source>
</evidence>
<dbReference type="SUPFAM" id="SSF54975">
    <property type="entry name" value="Acylphosphatase/BLUF domain-like"/>
    <property type="match status" value="1"/>
</dbReference>
<evidence type="ECO:0000259" key="1">
    <source>
        <dbReference type="PROSITE" id="PS50925"/>
    </source>
</evidence>
<feature type="domain" description="BLUF" evidence="1">
    <location>
        <begin position="36"/>
        <end position="127"/>
    </location>
</feature>
<dbReference type="SMART" id="SM01034">
    <property type="entry name" value="BLUF"/>
    <property type="match status" value="1"/>
</dbReference>
<dbReference type="PROSITE" id="PS50925">
    <property type="entry name" value="BLUF"/>
    <property type="match status" value="1"/>
</dbReference>
<dbReference type="EMBL" id="CP018889">
    <property type="protein sequence ID" value="AUI69607.2"/>
    <property type="molecule type" value="Genomic_DNA"/>
</dbReference>
<sequence>MFSQCPFRLNSDNRRRRTYFDLPQLYMGSIMSEMNLSRLYYASTATERYSPLEIGNILMPCRKNNPNLDVTGVLFFGDGYFLQCLEGERANINLLYRKIALDVRHTDVQLLEFKEVSYRYFDEWSMKYVPAASVIAKILKETGLKQFNPYLLDSYTLNAMADVFRSYSIPESITENVANPKKAVGFGIFDIFKKRS</sequence>
<dbReference type="Proteomes" id="UP000234271">
    <property type="component" value="Chromosome"/>
</dbReference>
<dbReference type="Pfam" id="PF04940">
    <property type="entry name" value="BLUF"/>
    <property type="match status" value="1"/>
</dbReference>